<dbReference type="Proteomes" id="UP001189429">
    <property type="component" value="Unassembled WGS sequence"/>
</dbReference>
<name>A0ABN9YDB1_9DINO</name>
<dbReference type="PANTHER" id="PTHR13162">
    <property type="entry name" value="CCR4-NOT TRANSCRIPTION COMPLEX"/>
    <property type="match status" value="1"/>
</dbReference>
<organism evidence="2 3">
    <name type="scientific">Prorocentrum cordatum</name>
    <dbReference type="NCBI Taxonomy" id="2364126"/>
    <lineage>
        <taxon>Eukaryota</taxon>
        <taxon>Sar</taxon>
        <taxon>Alveolata</taxon>
        <taxon>Dinophyceae</taxon>
        <taxon>Prorocentrales</taxon>
        <taxon>Prorocentraceae</taxon>
        <taxon>Prorocentrum</taxon>
    </lineage>
</organism>
<dbReference type="InterPro" id="IPR038535">
    <property type="entry name" value="CNOT1_TTP_bind_sf"/>
</dbReference>
<reference evidence="2" key="1">
    <citation type="submission" date="2023-10" db="EMBL/GenBank/DDBJ databases">
        <authorList>
            <person name="Chen Y."/>
            <person name="Shah S."/>
            <person name="Dougan E. K."/>
            <person name="Thang M."/>
            <person name="Chan C."/>
        </authorList>
    </citation>
    <scope>NUCLEOTIDE SEQUENCE [LARGE SCALE GENOMIC DNA]</scope>
</reference>
<dbReference type="EMBL" id="CAUYUJ010022460">
    <property type="protein sequence ID" value="CAK0910792.1"/>
    <property type="molecule type" value="Genomic_DNA"/>
</dbReference>
<feature type="domain" description="CCR4-NOT transcription complex subunit 1 TTP binding" evidence="1">
    <location>
        <begin position="1"/>
        <end position="131"/>
    </location>
</feature>
<dbReference type="Pfam" id="PF16417">
    <property type="entry name" value="CNOT1_TTP_bind"/>
    <property type="match status" value="1"/>
</dbReference>
<evidence type="ECO:0000313" key="2">
    <source>
        <dbReference type="EMBL" id="CAK0910792.1"/>
    </source>
</evidence>
<sequence>MTVPQLVETMKDFASHDRGSWEHEVYCRVVSRLLDESRLFPKYSLHDLSITAEFLGLLVSHDLVRASDLDLAHSCVLEALRRPMHSKMFRFGVLALEQFLGRLPAFPALCRDLARINDLSEAFPEYGQLIRDVTVAAPEESPCAGGRRAREERRRRAAPAKLFRVVTDSGHRAISSLAESAPADGHPRGSEGPAAIEGFPKLKLMPLYQGPWRLNI</sequence>
<dbReference type="InterPro" id="IPR032193">
    <property type="entry name" value="CNOT1_TTP_bind"/>
</dbReference>
<keyword evidence="3" id="KW-1185">Reference proteome</keyword>
<comment type="caution">
    <text evidence="2">The sequence shown here is derived from an EMBL/GenBank/DDBJ whole genome shotgun (WGS) entry which is preliminary data.</text>
</comment>
<gene>
    <name evidence="2" type="ORF">PCOR1329_LOCUS84861</name>
</gene>
<evidence type="ECO:0000259" key="1">
    <source>
        <dbReference type="Pfam" id="PF16417"/>
    </source>
</evidence>
<proteinExistence type="predicted"/>
<evidence type="ECO:0000313" key="3">
    <source>
        <dbReference type="Proteomes" id="UP001189429"/>
    </source>
</evidence>
<dbReference type="InterPro" id="IPR040398">
    <property type="entry name" value="Not1"/>
</dbReference>
<dbReference type="Gene3D" id="1.25.40.840">
    <property type="entry name" value="CCR4-NOT transcription complex subunit 1 TTP binding domain"/>
    <property type="match status" value="1"/>
</dbReference>
<accession>A0ABN9YDB1</accession>
<dbReference type="PANTHER" id="PTHR13162:SF8">
    <property type="entry name" value="CCR4-NOT TRANSCRIPTION COMPLEX SUBUNIT 1"/>
    <property type="match status" value="1"/>
</dbReference>
<protein>
    <recommendedName>
        <fullName evidence="1">CCR4-NOT transcription complex subunit 1 TTP binding domain-containing protein</fullName>
    </recommendedName>
</protein>